<dbReference type="SUPFAM" id="SSF56059">
    <property type="entry name" value="Glutathione synthetase ATP-binding domain-like"/>
    <property type="match status" value="1"/>
</dbReference>
<comment type="caution">
    <text evidence="1">The sequence shown here is derived from an EMBL/GenBank/DDBJ whole genome shotgun (WGS) entry which is preliminary data.</text>
</comment>
<evidence type="ECO:0000313" key="1">
    <source>
        <dbReference type="EMBL" id="MDO5972002.1"/>
    </source>
</evidence>
<reference evidence="1" key="1">
    <citation type="submission" date="2023-07" db="EMBL/GenBank/DDBJ databases">
        <title>Two novel species in the genus Flavivirga.</title>
        <authorList>
            <person name="Kwon K."/>
        </authorList>
    </citation>
    <scope>NUCLEOTIDE SEQUENCE</scope>
    <source>
        <strain evidence="1">KCTC 52353</strain>
    </source>
</reference>
<organism evidence="1 2">
    <name type="scientific">Flavivirga aquimarina</name>
    <dbReference type="NCBI Taxonomy" id="2027862"/>
    <lineage>
        <taxon>Bacteria</taxon>
        <taxon>Pseudomonadati</taxon>
        <taxon>Bacteroidota</taxon>
        <taxon>Flavobacteriia</taxon>
        <taxon>Flavobacteriales</taxon>
        <taxon>Flavobacteriaceae</taxon>
        <taxon>Flavivirga</taxon>
    </lineage>
</organism>
<name>A0ABT8WFR2_9FLAO</name>
<evidence type="ECO:0000313" key="2">
    <source>
        <dbReference type="Proteomes" id="UP001176883"/>
    </source>
</evidence>
<sequence length="313" mass="36229">MDYFLIGCPYTKMKHLRRAFETNSYPDISIINIENIGKIDKKFIYLKNTNIKVKLSDIKSCHIRYPYDLIPPLTATFKRREETEFIKTICLLFDEVSVNSFTASWVFRNRAFSLLTAEKYDCKIADFEIIKEDKYSKIKSLKAIKALGNCFVSEDLKPTKTLFSKYIEIAQDGEDVAVIFPASKFDNKMLSEYIKVNGIAFIQNIVNSINEYRTYIIGKNIFIYKRGKHDSFDKSPAEYIKSDYKCSETTEVGLKNMMSDYNLNYLCFDMIVNSDGSEFIIDINPFGGLPNFEVFPEPSMALFNLMLKSVYSD</sequence>
<keyword evidence="2" id="KW-1185">Reference proteome</keyword>
<dbReference type="Proteomes" id="UP001176883">
    <property type="component" value="Unassembled WGS sequence"/>
</dbReference>
<proteinExistence type="predicted"/>
<dbReference type="EMBL" id="JAUOEK010000183">
    <property type="protein sequence ID" value="MDO5972002.1"/>
    <property type="molecule type" value="Genomic_DNA"/>
</dbReference>
<evidence type="ECO:0008006" key="3">
    <source>
        <dbReference type="Google" id="ProtNLM"/>
    </source>
</evidence>
<protein>
    <recommendedName>
        <fullName evidence="3">ATP-grasp domain-containing protein</fullName>
    </recommendedName>
</protein>
<dbReference type="RefSeq" id="WP_303279720.1">
    <property type="nucleotide sequence ID" value="NZ_JAUOEK010000183.1"/>
</dbReference>
<gene>
    <name evidence="1" type="ORF">Q4Q35_19550</name>
</gene>
<accession>A0ABT8WFR2</accession>